<feature type="region of interest" description="Disordered" evidence="1">
    <location>
        <begin position="30"/>
        <end position="90"/>
    </location>
</feature>
<dbReference type="AlphaFoldDB" id="A0A4Y2BP58"/>
<evidence type="ECO:0000313" key="3">
    <source>
        <dbReference type="Proteomes" id="UP000499080"/>
    </source>
</evidence>
<dbReference type="EMBL" id="BGPR01000092">
    <property type="protein sequence ID" value="GBL93225.1"/>
    <property type="molecule type" value="Genomic_DNA"/>
</dbReference>
<keyword evidence="3" id="KW-1185">Reference proteome</keyword>
<comment type="caution">
    <text evidence="2">The sequence shown here is derived from an EMBL/GenBank/DDBJ whole genome shotgun (WGS) entry which is preliminary data.</text>
</comment>
<name>A0A4Y2BP58_ARAVE</name>
<evidence type="ECO:0000313" key="2">
    <source>
        <dbReference type="EMBL" id="GBL93225.1"/>
    </source>
</evidence>
<accession>A0A4Y2BP58</accession>
<proteinExistence type="predicted"/>
<organism evidence="2 3">
    <name type="scientific">Araneus ventricosus</name>
    <name type="common">Orbweaver spider</name>
    <name type="synonym">Epeira ventricosa</name>
    <dbReference type="NCBI Taxonomy" id="182803"/>
    <lineage>
        <taxon>Eukaryota</taxon>
        <taxon>Metazoa</taxon>
        <taxon>Ecdysozoa</taxon>
        <taxon>Arthropoda</taxon>
        <taxon>Chelicerata</taxon>
        <taxon>Arachnida</taxon>
        <taxon>Araneae</taxon>
        <taxon>Araneomorphae</taxon>
        <taxon>Entelegynae</taxon>
        <taxon>Araneoidea</taxon>
        <taxon>Araneidae</taxon>
        <taxon>Araneus</taxon>
    </lineage>
</organism>
<dbReference type="Proteomes" id="UP000499080">
    <property type="component" value="Unassembled WGS sequence"/>
</dbReference>
<reference evidence="2 3" key="1">
    <citation type="journal article" date="2019" name="Sci. Rep.">
        <title>Orb-weaving spider Araneus ventricosus genome elucidates the spidroin gene catalogue.</title>
        <authorList>
            <person name="Kono N."/>
            <person name="Nakamura H."/>
            <person name="Ohtoshi R."/>
            <person name="Moran D.A.P."/>
            <person name="Shinohara A."/>
            <person name="Yoshida Y."/>
            <person name="Fujiwara M."/>
            <person name="Mori M."/>
            <person name="Tomita M."/>
            <person name="Arakawa K."/>
        </authorList>
    </citation>
    <scope>NUCLEOTIDE SEQUENCE [LARGE SCALE GENOMIC DNA]</scope>
</reference>
<gene>
    <name evidence="2" type="ORF">AVEN_42670_1</name>
</gene>
<feature type="compositionally biased region" description="Polar residues" evidence="1">
    <location>
        <begin position="76"/>
        <end position="90"/>
    </location>
</feature>
<sequence length="90" mass="9810">MGRRIASLKPNFSKNPFVCGSGVRLIDRRQVSSRESQSPPTGVELPAQVSSEHDSKLGNPSQNSPPVASKRDVNITKLNQKETPINLSQN</sequence>
<protein>
    <submittedName>
        <fullName evidence="2">Uncharacterized protein</fullName>
    </submittedName>
</protein>
<evidence type="ECO:0000256" key="1">
    <source>
        <dbReference type="SAM" id="MobiDB-lite"/>
    </source>
</evidence>